<comment type="subcellular location">
    <subcellularLocation>
        <location evidence="1">Cell membrane</location>
        <topology evidence="1">Single-pass type I membrane protein</topology>
    </subcellularLocation>
</comment>
<dbReference type="InterPro" id="IPR050528">
    <property type="entry name" value="L-type_Lectin-RKs"/>
</dbReference>
<dbReference type="SUPFAM" id="SSF56112">
    <property type="entry name" value="Protein kinase-like (PK-like)"/>
    <property type="match status" value="1"/>
</dbReference>
<feature type="binding site" evidence="16">
    <location>
        <position position="172"/>
    </location>
    <ligand>
        <name>ATP</name>
        <dbReference type="ChEBI" id="CHEBI:30616"/>
    </ligand>
</feature>
<evidence type="ECO:0000313" key="21">
    <source>
        <dbReference type="Proteomes" id="UP001054252"/>
    </source>
</evidence>
<dbReference type="InterPro" id="IPR008271">
    <property type="entry name" value="Ser/Thr_kinase_AS"/>
</dbReference>
<feature type="domain" description="Protein kinase" evidence="19">
    <location>
        <begin position="142"/>
        <end position="326"/>
    </location>
</feature>
<evidence type="ECO:0000256" key="9">
    <source>
        <dbReference type="ARBA" id="ARBA00022741"/>
    </source>
</evidence>
<dbReference type="SMART" id="SM00220">
    <property type="entry name" value="S_TKc"/>
    <property type="match status" value="1"/>
</dbReference>
<evidence type="ECO:0000256" key="2">
    <source>
        <dbReference type="ARBA" id="ARBA00008536"/>
    </source>
</evidence>
<evidence type="ECO:0000256" key="18">
    <source>
        <dbReference type="SAM" id="Phobius"/>
    </source>
</evidence>
<comment type="similarity">
    <text evidence="2">In the N-terminal section; belongs to the leguminous lectin family.</text>
</comment>
<dbReference type="PROSITE" id="PS00108">
    <property type="entry name" value="PROTEIN_KINASE_ST"/>
    <property type="match status" value="1"/>
</dbReference>
<evidence type="ECO:0000256" key="13">
    <source>
        <dbReference type="ARBA" id="ARBA00023136"/>
    </source>
</evidence>
<proteinExistence type="inferred from homology"/>
<evidence type="ECO:0000256" key="10">
    <source>
        <dbReference type="ARBA" id="ARBA00022777"/>
    </source>
</evidence>
<keyword evidence="17" id="KW-0723">Serine/threonine-protein kinase</keyword>
<dbReference type="PROSITE" id="PS00107">
    <property type="entry name" value="PROTEIN_KINASE_ATP"/>
    <property type="match status" value="1"/>
</dbReference>
<dbReference type="Gene3D" id="1.10.510.10">
    <property type="entry name" value="Transferase(Phosphotransferase) domain 1"/>
    <property type="match status" value="1"/>
</dbReference>
<dbReference type="PANTHER" id="PTHR27007">
    <property type="match status" value="1"/>
</dbReference>
<dbReference type="PROSITE" id="PS50011">
    <property type="entry name" value="PROTEIN_KINASE_DOM"/>
    <property type="match status" value="1"/>
</dbReference>
<keyword evidence="7" id="KW-0732">Signal</keyword>
<dbReference type="Pfam" id="PF00069">
    <property type="entry name" value="Pkinase"/>
    <property type="match status" value="1"/>
</dbReference>
<accession>A0AAV5M3Z6</accession>
<dbReference type="EMBL" id="BPVZ01000182">
    <property type="protein sequence ID" value="GKV44485.1"/>
    <property type="molecule type" value="Genomic_DNA"/>
</dbReference>
<evidence type="ECO:0000256" key="14">
    <source>
        <dbReference type="ARBA" id="ARBA00023170"/>
    </source>
</evidence>
<evidence type="ECO:0000256" key="3">
    <source>
        <dbReference type="ARBA" id="ARBA00010217"/>
    </source>
</evidence>
<keyword evidence="13 18" id="KW-0472">Membrane</keyword>
<evidence type="ECO:0000256" key="7">
    <source>
        <dbReference type="ARBA" id="ARBA00022729"/>
    </source>
</evidence>
<evidence type="ECO:0000256" key="16">
    <source>
        <dbReference type="PROSITE-ProRule" id="PRU10141"/>
    </source>
</evidence>
<keyword evidence="10" id="KW-0418">Kinase</keyword>
<name>A0AAV5M3Z6_9ROSI</name>
<gene>
    <name evidence="20" type="ORF">SLEP1_g51665</name>
</gene>
<evidence type="ECO:0000256" key="4">
    <source>
        <dbReference type="ARBA" id="ARBA00022475"/>
    </source>
</evidence>
<dbReference type="Gene3D" id="3.30.200.20">
    <property type="entry name" value="Phosphorylase Kinase, domain 1"/>
    <property type="match status" value="1"/>
</dbReference>
<evidence type="ECO:0000256" key="12">
    <source>
        <dbReference type="ARBA" id="ARBA00022989"/>
    </source>
</evidence>
<evidence type="ECO:0000256" key="6">
    <source>
        <dbReference type="ARBA" id="ARBA00022692"/>
    </source>
</evidence>
<keyword evidence="5" id="KW-0808">Transferase</keyword>
<evidence type="ECO:0000256" key="5">
    <source>
        <dbReference type="ARBA" id="ARBA00022679"/>
    </source>
</evidence>
<protein>
    <recommendedName>
        <fullName evidence="19">Protein kinase domain-containing protein</fullName>
    </recommendedName>
</protein>
<dbReference type="InterPro" id="IPR000719">
    <property type="entry name" value="Prot_kinase_dom"/>
</dbReference>
<keyword evidence="21" id="KW-1185">Reference proteome</keyword>
<keyword evidence="11 16" id="KW-0067">ATP-binding</keyword>
<keyword evidence="12 18" id="KW-1133">Transmembrane helix</keyword>
<dbReference type="GO" id="GO:0004674">
    <property type="term" value="F:protein serine/threonine kinase activity"/>
    <property type="evidence" value="ECO:0007669"/>
    <property type="project" value="UniProtKB-KW"/>
</dbReference>
<evidence type="ECO:0000256" key="17">
    <source>
        <dbReference type="RuleBase" id="RU000304"/>
    </source>
</evidence>
<keyword evidence="4" id="KW-1003">Cell membrane</keyword>
<dbReference type="GO" id="GO:0005524">
    <property type="term" value="F:ATP binding"/>
    <property type="evidence" value="ECO:0007669"/>
    <property type="project" value="UniProtKB-UniRule"/>
</dbReference>
<dbReference type="GO" id="GO:0005886">
    <property type="term" value="C:plasma membrane"/>
    <property type="evidence" value="ECO:0007669"/>
    <property type="project" value="UniProtKB-SubCell"/>
</dbReference>
<evidence type="ECO:0000256" key="15">
    <source>
        <dbReference type="ARBA" id="ARBA00023180"/>
    </source>
</evidence>
<dbReference type="InterPro" id="IPR017441">
    <property type="entry name" value="Protein_kinase_ATP_BS"/>
</dbReference>
<dbReference type="GO" id="GO:0030246">
    <property type="term" value="F:carbohydrate binding"/>
    <property type="evidence" value="ECO:0007669"/>
    <property type="project" value="UniProtKB-KW"/>
</dbReference>
<dbReference type="GO" id="GO:0002229">
    <property type="term" value="P:defense response to oomycetes"/>
    <property type="evidence" value="ECO:0007669"/>
    <property type="project" value="UniProtKB-ARBA"/>
</dbReference>
<keyword evidence="8" id="KW-0430">Lectin</keyword>
<comment type="similarity">
    <text evidence="17">Belongs to the protein kinase superfamily.</text>
</comment>
<feature type="transmembrane region" description="Helical" evidence="18">
    <location>
        <begin position="91"/>
        <end position="112"/>
    </location>
</feature>
<sequence>MWDSNSGKLLDFTCHFSFSINVSRPTMELSSSLLLLDFKSHPTLLVATLAYSTPQQEIPLQIGSSQWNLTLTRTLNGILWRSKLMWVSISILYALLFTLPGMQVYTLGILLITDDCSSHWNTFSICDYKAKKEDLASATNDFSQDRKLGEGGFGAVYKGYLADVDMLIAVKKISKGSKQGKKESEFLLVYEFMSNGSLDSHLFGKKSPFPWHIRYRITLGLASAILYLHEEWEQCVVHRDIKSSNVMLDSSFNVKLGDFGLAKLTDHELGRITTGLAEITTGRKSIDLMGEEFDLGLEWVWDLYGKGRLHSGVDERVRKDFDEKQA</sequence>
<comment type="similarity">
    <text evidence="3">In the C-terminal section; belongs to the protein kinase superfamily. Ser/Thr protein kinase family.</text>
</comment>
<dbReference type="Proteomes" id="UP001054252">
    <property type="component" value="Unassembled WGS sequence"/>
</dbReference>
<keyword evidence="6 18" id="KW-0812">Transmembrane</keyword>
<keyword evidence="15" id="KW-0325">Glycoprotein</keyword>
<keyword evidence="14" id="KW-0675">Receptor</keyword>
<dbReference type="AlphaFoldDB" id="A0AAV5M3Z6"/>
<evidence type="ECO:0000259" key="19">
    <source>
        <dbReference type="PROSITE" id="PS50011"/>
    </source>
</evidence>
<evidence type="ECO:0000256" key="8">
    <source>
        <dbReference type="ARBA" id="ARBA00022734"/>
    </source>
</evidence>
<dbReference type="InterPro" id="IPR011009">
    <property type="entry name" value="Kinase-like_dom_sf"/>
</dbReference>
<keyword evidence="9 16" id="KW-0547">Nucleotide-binding</keyword>
<evidence type="ECO:0000256" key="11">
    <source>
        <dbReference type="ARBA" id="ARBA00022840"/>
    </source>
</evidence>
<evidence type="ECO:0000256" key="1">
    <source>
        <dbReference type="ARBA" id="ARBA00004251"/>
    </source>
</evidence>
<reference evidence="20 21" key="1">
    <citation type="journal article" date="2021" name="Commun. Biol.">
        <title>The genome of Shorea leprosula (Dipterocarpaceae) highlights the ecological relevance of drought in aseasonal tropical rainforests.</title>
        <authorList>
            <person name="Ng K.K.S."/>
            <person name="Kobayashi M.J."/>
            <person name="Fawcett J.A."/>
            <person name="Hatakeyama M."/>
            <person name="Paape T."/>
            <person name="Ng C.H."/>
            <person name="Ang C.C."/>
            <person name="Tnah L.H."/>
            <person name="Lee C.T."/>
            <person name="Nishiyama T."/>
            <person name="Sese J."/>
            <person name="O'Brien M.J."/>
            <person name="Copetti D."/>
            <person name="Mohd Noor M.I."/>
            <person name="Ong R.C."/>
            <person name="Putra M."/>
            <person name="Sireger I.Z."/>
            <person name="Indrioko S."/>
            <person name="Kosugi Y."/>
            <person name="Izuno A."/>
            <person name="Isagi Y."/>
            <person name="Lee S.L."/>
            <person name="Shimizu K.K."/>
        </authorList>
    </citation>
    <scope>NUCLEOTIDE SEQUENCE [LARGE SCALE GENOMIC DNA]</scope>
    <source>
        <strain evidence="20">214</strain>
    </source>
</reference>
<evidence type="ECO:0000313" key="20">
    <source>
        <dbReference type="EMBL" id="GKV44485.1"/>
    </source>
</evidence>
<dbReference type="FunFam" id="1.10.510.10:FF:000240">
    <property type="entry name" value="Lectin-domain containing receptor kinase A4.3"/>
    <property type="match status" value="1"/>
</dbReference>
<organism evidence="20 21">
    <name type="scientific">Rubroshorea leprosula</name>
    <dbReference type="NCBI Taxonomy" id="152421"/>
    <lineage>
        <taxon>Eukaryota</taxon>
        <taxon>Viridiplantae</taxon>
        <taxon>Streptophyta</taxon>
        <taxon>Embryophyta</taxon>
        <taxon>Tracheophyta</taxon>
        <taxon>Spermatophyta</taxon>
        <taxon>Magnoliopsida</taxon>
        <taxon>eudicotyledons</taxon>
        <taxon>Gunneridae</taxon>
        <taxon>Pentapetalae</taxon>
        <taxon>rosids</taxon>
        <taxon>malvids</taxon>
        <taxon>Malvales</taxon>
        <taxon>Dipterocarpaceae</taxon>
        <taxon>Rubroshorea</taxon>
    </lineage>
</organism>
<comment type="caution">
    <text evidence="20">The sequence shown here is derived from an EMBL/GenBank/DDBJ whole genome shotgun (WGS) entry which is preliminary data.</text>
</comment>